<gene>
    <name evidence="2" type="ORF">P9847_21400</name>
</gene>
<protein>
    <recommendedName>
        <fullName evidence="4">AraC-type arabinose-binding/dimerisation domain-containing protein</fullName>
    </recommendedName>
</protein>
<evidence type="ECO:0008006" key="4">
    <source>
        <dbReference type="Google" id="ProtNLM"/>
    </source>
</evidence>
<evidence type="ECO:0000256" key="1">
    <source>
        <dbReference type="ARBA" id="ARBA00023125"/>
    </source>
</evidence>
<dbReference type="RefSeq" id="WP_328281035.1">
    <property type="nucleotide sequence ID" value="NZ_JARTLD010000056.1"/>
</dbReference>
<comment type="caution">
    <text evidence="2">The sequence shown here is derived from an EMBL/GenBank/DDBJ whole genome shotgun (WGS) entry which is preliminary data.</text>
</comment>
<keyword evidence="3" id="KW-1185">Reference proteome</keyword>
<dbReference type="Proteomes" id="UP001343257">
    <property type="component" value="Unassembled WGS sequence"/>
</dbReference>
<name>A0ABU6PYF1_9BACL</name>
<evidence type="ECO:0000313" key="3">
    <source>
        <dbReference type="Proteomes" id="UP001343257"/>
    </source>
</evidence>
<proteinExistence type="predicted"/>
<dbReference type="InterPro" id="IPR037923">
    <property type="entry name" value="HTH-like"/>
</dbReference>
<evidence type="ECO:0000313" key="2">
    <source>
        <dbReference type="EMBL" id="MED5019852.1"/>
    </source>
</evidence>
<sequence length="142" mass="16376">MQCLELAIPPLPFLLTVGHAIWMPGNCHYERCFDVYDVILVKKGAMYMKEDQREYVIAGGQMLVLEPGRTHVGTQACTEETEVYWVISSMHLRLERSKQKISRGRQCCRKEETAIRSHPTRRCICPNTGMCHLISFSRCWIG</sequence>
<dbReference type="SUPFAM" id="SSF51215">
    <property type="entry name" value="Regulatory protein AraC"/>
    <property type="match status" value="1"/>
</dbReference>
<keyword evidence="1" id="KW-0238">DNA-binding</keyword>
<organism evidence="2 3">
    <name type="scientific">Paenibacillus chibensis</name>
    <dbReference type="NCBI Taxonomy" id="59846"/>
    <lineage>
        <taxon>Bacteria</taxon>
        <taxon>Bacillati</taxon>
        <taxon>Bacillota</taxon>
        <taxon>Bacilli</taxon>
        <taxon>Bacillales</taxon>
        <taxon>Paenibacillaceae</taxon>
        <taxon>Paenibacillus</taxon>
    </lineage>
</organism>
<reference evidence="2 3" key="1">
    <citation type="submission" date="2023-03" db="EMBL/GenBank/DDBJ databases">
        <title>Bacillus Genome Sequencing.</title>
        <authorList>
            <person name="Dunlap C."/>
        </authorList>
    </citation>
    <scope>NUCLEOTIDE SEQUENCE [LARGE SCALE GENOMIC DNA]</scope>
    <source>
        <strain evidence="2 3">NRS-52</strain>
    </source>
</reference>
<dbReference type="EMBL" id="JARTLD010000056">
    <property type="protein sequence ID" value="MED5019852.1"/>
    <property type="molecule type" value="Genomic_DNA"/>
</dbReference>
<accession>A0ABU6PYF1</accession>